<keyword evidence="1" id="KW-0175">Coiled coil</keyword>
<comment type="caution">
    <text evidence="3">The sequence shown here is derived from an EMBL/GenBank/DDBJ whole genome shotgun (WGS) entry which is preliminary data.</text>
</comment>
<sequence>MYEYSEARHHCPFVSFLFAHLGALGSCSSCPEVGSLVSESSALGLVLADLSPLLRQSLDWFKSMRAMSMEVRSSELDKGLWSSDKAIEVDTAISASPSLNPSSASPTVAKEVVETTASTPAASIEEITPCPKRACGSDKGKSKVDSSIWDDAATAMGRAHNIVTPEELKALNFAPFHELVSHHIHKLIQVLGEAIHLTTEYLTSEEKVDMANSKVNALEAEGSTLRKELIATMDGGNQMKEKIKALTDELKADKLLTEQKDEQLQAVKREASKAGDEARYLAKHNPGMDLDNLDLEVVKKEMEAEEDAAGDTANERAGAGGDD</sequence>
<dbReference type="Proteomes" id="UP001459277">
    <property type="component" value="Unassembled WGS sequence"/>
</dbReference>
<proteinExistence type="predicted"/>
<feature type="compositionally biased region" description="Basic and acidic residues" evidence="2">
    <location>
        <begin position="269"/>
        <end position="280"/>
    </location>
</feature>
<organism evidence="3 4">
    <name type="scientific">Lithocarpus litseifolius</name>
    <dbReference type="NCBI Taxonomy" id="425828"/>
    <lineage>
        <taxon>Eukaryota</taxon>
        <taxon>Viridiplantae</taxon>
        <taxon>Streptophyta</taxon>
        <taxon>Embryophyta</taxon>
        <taxon>Tracheophyta</taxon>
        <taxon>Spermatophyta</taxon>
        <taxon>Magnoliopsida</taxon>
        <taxon>eudicotyledons</taxon>
        <taxon>Gunneridae</taxon>
        <taxon>Pentapetalae</taxon>
        <taxon>rosids</taxon>
        <taxon>fabids</taxon>
        <taxon>Fagales</taxon>
        <taxon>Fagaceae</taxon>
        <taxon>Lithocarpus</taxon>
    </lineage>
</organism>
<accession>A0AAW2CCS3</accession>
<feature type="coiled-coil region" evidence="1">
    <location>
        <begin position="201"/>
        <end position="228"/>
    </location>
</feature>
<gene>
    <name evidence="3" type="ORF">SO802_023873</name>
</gene>
<evidence type="ECO:0000313" key="4">
    <source>
        <dbReference type="Proteomes" id="UP001459277"/>
    </source>
</evidence>
<evidence type="ECO:0000256" key="2">
    <source>
        <dbReference type="SAM" id="MobiDB-lite"/>
    </source>
</evidence>
<dbReference type="AlphaFoldDB" id="A0AAW2CCS3"/>
<keyword evidence="4" id="KW-1185">Reference proteome</keyword>
<reference evidence="3 4" key="1">
    <citation type="submission" date="2024-01" db="EMBL/GenBank/DDBJ databases">
        <title>A telomere-to-telomere, gap-free genome of sweet tea (Lithocarpus litseifolius).</title>
        <authorList>
            <person name="Zhou J."/>
        </authorList>
    </citation>
    <scope>NUCLEOTIDE SEQUENCE [LARGE SCALE GENOMIC DNA]</scope>
    <source>
        <strain evidence="3">Zhou-2022a</strain>
        <tissue evidence="3">Leaf</tissue>
    </source>
</reference>
<dbReference type="EMBL" id="JAZDWU010000008">
    <property type="protein sequence ID" value="KAK9994170.1"/>
    <property type="molecule type" value="Genomic_DNA"/>
</dbReference>
<feature type="region of interest" description="Disordered" evidence="2">
    <location>
        <begin position="269"/>
        <end position="323"/>
    </location>
</feature>
<evidence type="ECO:0000313" key="3">
    <source>
        <dbReference type="EMBL" id="KAK9994170.1"/>
    </source>
</evidence>
<name>A0AAW2CCS3_9ROSI</name>
<evidence type="ECO:0000256" key="1">
    <source>
        <dbReference type="SAM" id="Coils"/>
    </source>
</evidence>
<protein>
    <submittedName>
        <fullName evidence="3">Uncharacterized protein</fullName>
    </submittedName>
</protein>